<dbReference type="PRINTS" id="PR01035">
    <property type="entry name" value="TCRTETA"/>
</dbReference>
<accession>A0ABT9IKE2</accession>
<feature type="transmembrane region" description="Helical" evidence="7">
    <location>
        <begin position="220"/>
        <end position="248"/>
    </location>
</feature>
<feature type="transmembrane region" description="Helical" evidence="7">
    <location>
        <begin position="12"/>
        <end position="37"/>
    </location>
</feature>
<evidence type="ECO:0000259" key="8">
    <source>
        <dbReference type="PROSITE" id="PS50850"/>
    </source>
</evidence>
<dbReference type="Proteomes" id="UP001232725">
    <property type="component" value="Unassembled WGS sequence"/>
</dbReference>
<feature type="transmembrane region" description="Helical" evidence="7">
    <location>
        <begin position="81"/>
        <end position="100"/>
    </location>
</feature>
<keyword evidence="2" id="KW-0813">Transport</keyword>
<keyword evidence="4 7" id="KW-0812">Transmembrane</keyword>
<feature type="transmembrane region" description="Helical" evidence="7">
    <location>
        <begin position="170"/>
        <end position="188"/>
    </location>
</feature>
<protein>
    <submittedName>
        <fullName evidence="9">MFS transporter</fullName>
    </submittedName>
</protein>
<dbReference type="Gene3D" id="1.20.1720.10">
    <property type="entry name" value="Multidrug resistance protein D"/>
    <property type="match status" value="1"/>
</dbReference>
<dbReference type="CDD" id="cd17325">
    <property type="entry name" value="MFS_MdtG_SLC18_like"/>
    <property type="match status" value="1"/>
</dbReference>
<dbReference type="PANTHER" id="PTHR23517">
    <property type="entry name" value="RESISTANCE PROTEIN MDTM, PUTATIVE-RELATED-RELATED"/>
    <property type="match status" value="1"/>
</dbReference>
<evidence type="ECO:0000313" key="9">
    <source>
        <dbReference type="EMBL" id="MDP5225634.1"/>
    </source>
</evidence>
<dbReference type="EMBL" id="JAVALS010000001">
    <property type="protein sequence ID" value="MDP5225634.1"/>
    <property type="molecule type" value="Genomic_DNA"/>
</dbReference>
<feature type="transmembrane region" description="Helical" evidence="7">
    <location>
        <begin position="344"/>
        <end position="365"/>
    </location>
</feature>
<evidence type="ECO:0000256" key="5">
    <source>
        <dbReference type="ARBA" id="ARBA00022989"/>
    </source>
</evidence>
<dbReference type="InterPro" id="IPR036259">
    <property type="entry name" value="MFS_trans_sf"/>
</dbReference>
<gene>
    <name evidence="9" type="ORF">Q9R02_00485</name>
</gene>
<keyword evidence="5 7" id="KW-1133">Transmembrane helix</keyword>
<organism evidence="9 10">
    <name type="scientific">Arthrobacter horti</name>
    <dbReference type="NCBI Taxonomy" id="3068273"/>
    <lineage>
        <taxon>Bacteria</taxon>
        <taxon>Bacillati</taxon>
        <taxon>Actinomycetota</taxon>
        <taxon>Actinomycetes</taxon>
        <taxon>Micrococcales</taxon>
        <taxon>Micrococcaceae</taxon>
        <taxon>Arthrobacter</taxon>
    </lineage>
</organism>
<feature type="transmembrane region" description="Helical" evidence="7">
    <location>
        <begin position="254"/>
        <end position="272"/>
    </location>
</feature>
<dbReference type="RefSeq" id="WP_305994680.1">
    <property type="nucleotide sequence ID" value="NZ_JAVALS010000001.1"/>
</dbReference>
<dbReference type="PANTHER" id="PTHR23517:SF3">
    <property type="entry name" value="INTEGRAL MEMBRANE TRANSPORT PROTEIN"/>
    <property type="match status" value="1"/>
</dbReference>
<dbReference type="InterPro" id="IPR050171">
    <property type="entry name" value="MFS_Transporters"/>
</dbReference>
<comment type="caution">
    <text evidence="9">The sequence shown here is derived from an EMBL/GenBank/DDBJ whole genome shotgun (WGS) entry which is preliminary data.</text>
</comment>
<name>A0ABT9IKE2_9MICC</name>
<evidence type="ECO:0000256" key="7">
    <source>
        <dbReference type="SAM" id="Phobius"/>
    </source>
</evidence>
<feature type="transmembrane region" description="Helical" evidence="7">
    <location>
        <begin position="284"/>
        <end position="300"/>
    </location>
</feature>
<evidence type="ECO:0000313" key="10">
    <source>
        <dbReference type="Proteomes" id="UP001232725"/>
    </source>
</evidence>
<dbReference type="SUPFAM" id="SSF103473">
    <property type="entry name" value="MFS general substrate transporter"/>
    <property type="match status" value="1"/>
</dbReference>
<feature type="transmembrane region" description="Helical" evidence="7">
    <location>
        <begin position="140"/>
        <end position="164"/>
    </location>
</feature>
<keyword evidence="10" id="KW-1185">Reference proteome</keyword>
<reference evidence="9 10" key="1">
    <citation type="submission" date="2023-08" db="EMBL/GenBank/DDBJ databases">
        <title>Arthrobacter horti sp. nov., isolated from forest soil.</title>
        <authorList>
            <person name="Park M."/>
        </authorList>
    </citation>
    <scope>NUCLEOTIDE SEQUENCE [LARGE SCALE GENOMIC DNA]</scope>
    <source>
        <strain evidence="9 10">YJM1</strain>
    </source>
</reference>
<dbReference type="InterPro" id="IPR011701">
    <property type="entry name" value="MFS"/>
</dbReference>
<dbReference type="Gene3D" id="1.20.1250.20">
    <property type="entry name" value="MFS general substrate transporter like domains"/>
    <property type="match status" value="1"/>
</dbReference>
<sequence>MLNTPQARKTRLPFEVWALVAGGFTVALGYGVVAPVIPQFALEFGVSNFAASAIVSAFALMRLVSAPLAGWVIGRFGERRTYITGILIVALSTGASALAVDYTQFVILRGAGGIGSAMFTIAATALLIKVSPPDARARVASLNAAGFLLGGLLGPVFGGIVTSFGLRAPFVFYFFTLLAAAAVVAVALRRSRHAGKTATSPDAAPPVAFRTALRVPQYRTLLLSVFAFGWTSFGVRVSVLPLFVVAVLHGGPATAAWVLAAYAAGNAALIFPAGRWGDSMGRKPLLITGLAVLALAYILIPAAPALWMTLLLMVAAGAGSALVNPAQQAVLADVLAQRRGGNVVAAYSMVSDLGGVLGPLAAGAVVDAAGFGWAFAITAALLAAATVAWALVPDSRKPPAPETTTAERTGERTG</sequence>
<feature type="domain" description="Major facilitator superfamily (MFS) profile" evidence="8">
    <location>
        <begin position="15"/>
        <end position="397"/>
    </location>
</feature>
<dbReference type="InterPro" id="IPR001958">
    <property type="entry name" value="Tet-R_TetA/multi-R_MdtG-like"/>
</dbReference>
<evidence type="ECO:0000256" key="6">
    <source>
        <dbReference type="ARBA" id="ARBA00023136"/>
    </source>
</evidence>
<feature type="transmembrane region" description="Helical" evidence="7">
    <location>
        <begin position="106"/>
        <end position="128"/>
    </location>
</feature>
<dbReference type="PROSITE" id="PS50850">
    <property type="entry name" value="MFS"/>
    <property type="match status" value="1"/>
</dbReference>
<feature type="transmembrane region" description="Helical" evidence="7">
    <location>
        <begin position="371"/>
        <end position="392"/>
    </location>
</feature>
<evidence type="ECO:0000256" key="4">
    <source>
        <dbReference type="ARBA" id="ARBA00022692"/>
    </source>
</evidence>
<dbReference type="Pfam" id="PF07690">
    <property type="entry name" value="MFS_1"/>
    <property type="match status" value="1"/>
</dbReference>
<keyword evidence="3" id="KW-1003">Cell membrane</keyword>
<comment type="subcellular location">
    <subcellularLocation>
        <location evidence="1">Cell membrane</location>
        <topology evidence="1">Multi-pass membrane protein</topology>
    </subcellularLocation>
</comment>
<evidence type="ECO:0000256" key="2">
    <source>
        <dbReference type="ARBA" id="ARBA00022448"/>
    </source>
</evidence>
<proteinExistence type="predicted"/>
<evidence type="ECO:0000256" key="1">
    <source>
        <dbReference type="ARBA" id="ARBA00004651"/>
    </source>
</evidence>
<dbReference type="InterPro" id="IPR020846">
    <property type="entry name" value="MFS_dom"/>
</dbReference>
<keyword evidence="6 7" id="KW-0472">Membrane</keyword>
<feature type="transmembrane region" description="Helical" evidence="7">
    <location>
        <begin position="49"/>
        <end position="74"/>
    </location>
</feature>
<evidence type="ECO:0000256" key="3">
    <source>
        <dbReference type="ARBA" id="ARBA00022475"/>
    </source>
</evidence>